<dbReference type="EMBL" id="CP054856">
    <property type="protein sequence ID" value="QVM82997.1"/>
    <property type="molecule type" value="Genomic_DNA"/>
</dbReference>
<accession>A0ABX8E1J6</accession>
<keyword evidence="3" id="KW-1185">Reference proteome</keyword>
<dbReference type="NCBIfam" id="TIGR01725">
    <property type="entry name" value="phge_HK97_gp10"/>
    <property type="match status" value="1"/>
</dbReference>
<protein>
    <submittedName>
        <fullName evidence="2">HK97 gp10 family phage protein</fullName>
    </submittedName>
</protein>
<dbReference type="Pfam" id="PF04883">
    <property type="entry name" value="HK97-gp10_like"/>
    <property type="match status" value="1"/>
</dbReference>
<reference evidence="2 3" key="1">
    <citation type="journal article" date="2021" name="Int. J. Syst. Evol. Microbiol.">
        <title>Novosphingobium decolorationis sp. nov., an aniline blue-decolourizing bacterium isolated from East Pacific sediment.</title>
        <authorList>
            <person name="Chen X."/>
            <person name="Dong B."/>
            <person name="Chen T."/>
            <person name="Ren N."/>
            <person name="Wang J."/>
            <person name="Xu Y."/>
            <person name="Yang J."/>
            <person name="Zhu S."/>
            <person name="Chen J."/>
        </authorList>
    </citation>
    <scope>NUCLEOTIDE SEQUENCE [LARGE SCALE GENOMIC DNA]</scope>
    <source>
        <strain evidence="2 3">502str22</strain>
    </source>
</reference>
<sequence>MAKFKGADAHLKRLKQMREQARKQAGEMVEDLAKQHAEEAKASIVKRETPSRPGKPPREVTGELKDSIRAEKTGPTSARSIADAPHALSLEFGTEEMKGRPFMRPAANTVRKDIREKGKAAVKRTQTD</sequence>
<evidence type="ECO:0000313" key="2">
    <source>
        <dbReference type="EMBL" id="QVM82997.1"/>
    </source>
</evidence>
<organism evidence="2 3">
    <name type="scientific">Novosphingobium decolorationis</name>
    <dbReference type="NCBI Taxonomy" id="2698673"/>
    <lineage>
        <taxon>Bacteria</taxon>
        <taxon>Pseudomonadati</taxon>
        <taxon>Pseudomonadota</taxon>
        <taxon>Alphaproteobacteria</taxon>
        <taxon>Sphingomonadales</taxon>
        <taxon>Sphingomonadaceae</taxon>
        <taxon>Novosphingobium</taxon>
    </lineage>
</organism>
<dbReference type="RefSeq" id="WP_213502279.1">
    <property type="nucleotide sequence ID" value="NZ_CP054856.1"/>
</dbReference>
<feature type="region of interest" description="Disordered" evidence="1">
    <location>
        <begin position="1"/>
        <end position="84"/>
    </location>
</feature>
<gene>
    <name evidence="2" type="ORF">HT578_04075</name>
</gene>
<proteinExistence type="predicted"/>
<evidence type="ECO:0000313" key="3">
    <source>
        <dbReference type="Proteomes" id="UP000677126"/>
    </source>
</evidence>
<dbReference type="InterPro" id="IPR010064">
    <property type="entry name" value="HK97-gp10_tail"/>
</dbReference>
<name>A0ABX8E1J6_9SPHN</name>
<feature type="compositionally biased region" description="Basic and acidic residues" evidence="1">
    <location>
        <begin position="1"/>
        <end position="72"/>
    </location>
</feature>
<evidence type="ECO:0000256" key="1">
    <source>
        <dbReference type="SAM" id="MobiDB-lite"/>
    </source>
</evidence>
<dbReference type="Proteomes" id="UP000677126">
    <property type="component" value="Chromosome"/>
</dbReference>